<proteinExistence type="predicted"/>
<gene>
    <name evidence="1" type="ORF">AAAT05_09430</name>
</gene>
<dbReference type="EMBL" id="JBBNGS010000024">
    <property type="protein sequence ID" value="MEQ2638557.1"/>
    <property type="molecule type" value="Genomic_DNA"/>
</dbReference>
<organism evidence="1 2">
    <name type="scientific">Paratractidigestivibacter faecalis</name>
    <dbReference type="NCBI Taxonomy" id="2292441"/>
    <lineage>
        <taxon>Bacteria</taxon>
        <taxon>Bacillati</taxon>
        <taxon>Actinomycetota</taxon>
        <taxon>Coriobacteriia</taxon>
        <taxon>Coriobacteriales</taxon>
        <taxon>Atopobiaceae</taxon>
        <taxon>Paratractidigestivibacter</taxon>
    </lineage>
</organism>
<keyword evidence="2" id="KW-1185">Reference proteome</keyword>
<dbReference type="RefSeq" id="WP_349183239.1">
    <property type="nucleotide sequence ID" value="NZ_JBBNGS010000024.1"/>
</dbReference>
<evidence type="ECO:0000313" key="2">
    <source>
        <dbReference type="Proteomes" id="UP001478817"/>
    </source>
</evidence>
<comment type="caution">
    <text evidence="1">The sequence shown here is derived from an EMBL/GenBank/DDBJ whole genome shotgun (WGS) entry which is preliminary data.</text>
</comment>
<name>A0ABV1II28_9ACTN</name>
<reference evidence="1 2" key="1">
    <citation type="submission" date="2024-04" db="EMBL/GenBank/DDBJ databases">
        <title>Human intestinal bacterial collection.</title>
        <authorList>
            <person name="Pauvert C."/>
            <person name="Hitch T.C.A."/>
            <person name="Clavel T."/>
        </authorList>
    </citation>
    <scope>NUCLEOTIDE SEQUENCE [LARGE SCALE GENOMIC DNA]</scope>
    <source>
        <strain evidence="1 2">CLA-AA-H197</strain>
    </source>
</reference>
<evidence type="ECO:0000313" key="1">
    <source>
        <dbReference type="EMBL" id="MEQ2638557.1"/>
    </source>
</evidence>
<accession>A0ABV1II28</accession>
<dbReference type="Proteomes" id="UP001478817">
    <property type="component" value="Unassembled WGS sequence"/>
</dbReference>
<protein>
    <submittedName>
        <fullName evidence="1">Uncharacterized protein</fullName>
    </submittedName>
</protein>
<sequence length="73" mass="8394">MPNGRKKLVVKRIIRLSDISELISDGSIVVDELCGVDAEASDYRPRIYMRLPRIIFESYQLNGRLPEKEGLIF</sequence>